<evidence type="ECO:0000313" key="3">
    <source>
        <dbReference type="EnsemblMetazoa" id="ASIC017690-PA"/>
    </source>
</evidence>
<evidence type="ECO:0000313" key="2">
    <source>
        <dbReference type="EMBL" id="KFB49489.1"/>
    </source>
</evidence>
<dbReference type="EnsemblMetazoa" id="ASIC017690-RA">
    <property type="protein sequence ID" value="ASIC017690-PA"/>
    <property type="gene ID" value="ASIC017690"/>
</dbReference>
<reference evidence="3" key="2">
    <citation type="submission" date="2020-05" db="UniProtKB">
        <authorList>
            <consortium name="EnsemblMetazoa"/>
        </authorList>
    </citation>
    <scope>IDENTIFICATION</scope>
</reference>
<feature type="compositionally biased region" description="Low complexity" evidence="1">
    <location>
        <begin position="108"/>
        <end position="120"/>
    </location>
</feature>
<sequence length="213" mass="23559">MAGDQKAGLPRQWAGRKNTRQVGARREQTPKRTGARGSVPVSGEIGKTKAGILRRAGEIRAKPSPPPWAHPIVGRRSWCSLPIGGSIGLNDTLWDPLAVGAQMRNESRNNSDNNNNNNNEKATRNKTTPMVNRGPKFGIKRPACRNDPWPKSIDSRFTRRANRTETAPAQRRNPRRSVLGGTRAREHAHTLACRVRGLPVLPRGRPKVAGKQW</sequence>
<gene>
    <name evidence="2" type="ORF">ZHAS_00017690</name>
</gene>
<proteinExistence type="predicted"/>
<dbReference type="VEuPathDB" id="VectorBase:ASIC017690"/>
<evidence type="ECO:0000313" key="4">
    <source>
        <dbReference type="Proteomes" id="UP000030765"/>
    </source>
</evidence>
<dbReference type="EMBL" id="KE525346">
    <property type="protein sequence ID" value="KFB49489.1"/>
    <property type="molecule type" value="Genomic_DNA"/>
</dbReference>
<keyword evidence="4" id="KW-1185">Reference proteome</keyword>
<protein>
    <submittedName>
        <fullName evidence="2 3">Uncharacterized protein</fullName>
    </submittedName>
</protein>
<dbReference type="AlphaFoldDB" id="A0A084WGZ5"/>
<evidence type="ECO:0000256" key="1">
    <source>
        <dbReference type="SAM" id="MobiDB-lite"/>
    </source>
</evidence>
<organism evidence="2">
    <name type="scientific">Anopheles sinensis</name>
    <name type="common">Mosquito</name>
    <dbReference type="NCBI Taxonomy" id="74873"/>
    <lineage>
        <taxon>Eukaryota</taxon>
        <taxon>Metazoa</taxon>
        <taxon>Ecdysozoa</taxon>
        <taxon>Arthropoda</taxon>
        <taxon>Hexapoda</taxon>
        <taxon>Insecta</taxon>
        <taxon>Pterygota</taxon>
        <taxon>Neoptera</taxon>
        <taxon>Endopterygota</taxon>
        <taxon>Diptera</taxon>
        <taxon>Nematocera</taxon>
        <taxon>Culicoidea</taxon>
        <taxon>Culicidae</taxon>
        <taxon>Anophelinae</taxon>
        <taxon>Anopheles</taxon>
    </lineage>
</organism>
<dbReference type="EMBL" id="ATLV01023772">
    <property type="status" value="NOT_ANNOTATED_CDS"/>
    <property type="molecule type" value="Genomic_DNA"/>
</dbReference>
<accession>A0A084WGZ5</accession>
<reference evidence="2 4" key="1">
    <citation type="journal article" date="2014" name="BMC Genomics">
        <title>Genome sequence of Anopheles sinensis provides insight into genetics basis of mosquito competence for malaria parasites.</title>
        <authorList>
            <person name="Zhou D."/>
            <person name="Zhang D."/>
            <person name="Ding G."/>
            <person name="Shi L."/>
            <person name="Hou Q."/>
            <person name="Ye Y."/>
            <person name="Xu Y."/>
            <person name="Zhou H."/>
            <person name="Xiong C."/>
            <person name="Li S."/>
            <person name="Yu J."/>
            <person name="Hong S."/>
            <person name="Yu X."/>
            <person name="Zou P."/>
            <person name="Chen C."/>
            <person name="Chang X."/>
            <person name="Wang W."/>
            <person name="Lv Y."/>
            <person name="Sun Y."/>
            <person name="Ma L."/>
            <person name="Shen B."/>
            <person name="Zhu C."/>
        </authorList>
    </citation>
    <scope>NUCLEOTIDE SEQUENCE [LARGE SCALE GENOMIC DNA]</scope>
</reference>
<feature type="region of interest" description="Disordered" evidence="1">
    <location>
        <begin position="105"/>
        <end position="185"/>
    </location>
</feature>
<dbReference type="Proteomes" id="UP000030765">
    <property type="component" value="Unassembled WGS sequence"/>
</dbReference>
<feature type="region of interest" description="Disordered" evidence="1">
    <location>
        <begin position="1"/>
        <end position="44"/>
    </location>
</feature>
<name>A0A084WGZ5_ANOSI</name>